<evidence type="ECO:0000256" key="9">
    <source>
        <dbReference type="SAM" id="Phobius"/>
    </source>
</evidence>
<keyword evidence="3" id="KW-1003">Cell membrane</keyword>
<organism evidence="10 11">
    <name type="scientific">Olivibacter ginsenosidimutans</name>
    <dbReference type="NCBI Taxonomy" id="1176537"/>
    <lineage>
        <taxon>Bacteria</taxon>
        <taxon>Pseudomonadati</taxon>
        <taxon>Bacteroidota</taxon>
        <taxon>Sphingobacteriia</taxon>
        <taxon>Sphingobacteriales</taxon>
        <taxon>Sphingobacteriaceae</taxon>
        <taxon>Olivibacter</taxon>
    </lineage>
</organism>
<evidence type="ECO:0000256" key="2">
    <source>
        <dbReference type="ARBA" id="ARBA00022448"/>
    </source>
</evidence>
<dbReference type="PANTHER" id="PTHR33281:SF19">
    <property type="entry name" value="VOLTAGE-DEPENDENT ANION CHANNEL-FORMING PROTEIN YNEE"/>
    <property type="match status" value="1"/>
</dbReference>
<keyword evidence="11" id="KW-1185">Reference proteome</keyword>
<dbReference type="Proteomes" id="UP001501411">
    <property type="component" value="Unassembled WGS sequence"/>
</dbReference>
<evidence type="ECO:0000256" key="4">
    <source>
        <dbReference type="ARBA" id="ARBA00022692"/>
    </source>
</evidence>
<reference evidence="11" key="1">
    <citation type="journal article" date="2019" name="Int. J. Syst. Evol. Microbiol.">
        <title>The Global Catalogue of Microorganisms (GCM) 10K type strain sequencing project: providing services to taxonomists for standard genome sequencing and annotation.</title>
        <authorList>
            <consortium name="The Broad Institute Genomics Platform"/>
            <consortium name="The Broad Institute Genome Sequencing Center for Infectious Disease"/>
            <person name="Wu L."/>
            <person name="Ma J."/>
        </authorList>
    </citation>
    <scope>NUCLEOTIDE SEQUENCE [LARGE SCALE GENOMIC DNA]</scope>
    <source>
        <strain evidence="11">JCM 18200</strain>
    </source>
</reference>
<dbReference type="RefSeq" id="WP_345232219.1">
    <property type="nucleotide sequence ID" value="NZ_BAABIQ010000037.1"/>
</dbReference>
<feature type="transmembrane region" description="Helical" evidence="9">
    <location>
        <begin position="209"/>
        <end position="226"/>
    </location>
</feature>
<keyword evidence="5 9" id="KW-1133">Transmembrane helix</keyword>
<comment type="caution">
    <text evidence="10">The sequence shown here is derived from an EMBL/GenBank/DDBJ whole genome shotgun (WGS) entry which is preliminary data.</text>
</comment>
<keyword evidence="7 9" id="KW-0472">Membrane</keyword>
<accession>A0ABP9BN93</accession>
<keyword evidence="2" id="KW-0813">Transport</keyword>
<dbReference type="PANTHER" id="PTHR33281">
    <property type="entry name" value="UPF0187 PROTEIN YNEE"/>
    <property type="match status" value="1"/>
</dbReference>
<dbReference type="EMBL" id="BAABIQ010000037">
    <property type="protein sequence ID" value="GAA4796283.1"/>
    <property type="molecule type" value="Genomic_DNA"/>
</dbReference>
<evidence type="ECO:0000256" key="6">
    <source>
        <dbReference type="ARBA" id="ARBA00023065"/>
    </source>
</evidence>
<sequence>MLLKNNIPIGYVLGKVRHDSALVAIYAVVITILHEWKIFSFDIPIGGVPAILGTVISLLLAFRSNQAYDRWWEARIVWGSIVNDSRSFARQVITFVGNLYEAGACGALKERLIKRQIAWNYALTKSLRKQDPYEDIKRFLSTSELEFVKAYDNVPNALLKLQGMDIHRATADGLINQFQQIEMERTLTKLTDAMGKCERIKNTVFPETYTLYIRLAIYLFITVLPFSLFGLFGYVSIPLIIAIGTLFLLIEKMAVHLQDPFENKPTDTPMSTISAKIERDLLQMWLDDKVDSSRTEVNEENKDVFYIL</sequence>
<comment type="similarity">
    <text evidence="8">Belongs to the anion channel-forming bestrophin (TC 1.A.46) family.</text>
</comment>
<keyword evidence="4 9" id="KW-0812">Transmembrane</keyword>
<proteinExistence type="inferred from homology"/>
<gene>
    <name evidence="10" type="ORF">GCM10023231_25910</name>
</gene>
<feature type="transmembrane region" description="Helical" evidence="9">
    <location>
        <begin position="232"/>
        <end position="250"/>
    </location>
</feature>
<dbReference type="Pfam" id="PF25539">
    <property type="entry name" value="Bestrophin_2"/>
    <property type="match status" value="1"/>
</dbReference>
<feature type="transmembrane region" description="Helical" evidence="9">
    <location>
        <begin position="21"/>
        <end position="39"/>
    </location>
</feature>
<evidence type="ECO:0000256" key="3">
    <source>
        <dbReference type="ARBA" id="ARBA00022475"/>
    </source>
</evidence>
<dbReference type="InterPro" id="IPR044669">
    <property type="entry name" value="YneE/VCCN1/2-like"/>
</dbReference>
<protein>
    <submittedName>
        <fullName evidence="10">Bestrophin family ion channel</fullName>
    </submittedName>
</protein>
<evidence type="ECO:0000256" key="5">
    <source>
        <dbReference type="ARBA" id="ARBA00022989"/>
    </source>
</evidence>
<evidence type="ECO:0000256" key="8">
    <source>
        <dbReference type="ARBA" id="ARBA00034708"/>
    </source>
</evidence>
<evidence type="ECO:0000313" key="11">
    <source>
        <dbReference type="Proteomes" id="UP001501411"/>
    </source>
</evidence>
<evidence type="ECO:0000256" key="1">
    <source>
        <dbReference type="ARBA" id="ARBA00004651"/>
    </source>
</evidence>
<evidence type="ECO:0000313" key="10">
    <source>
        <dbReference type="EMBL" id="GAA4796283.1"/>
    </source>
</evidence>
<feature type="transmembrane region" description="Helical" evidence="9">
    <location>
        <begin position="45"/>
        <end position="62"/>
    </location>
</feature>
<name>A0ABP9BN93_9SPHI</name>
<evidence type="ECO:0000256" key="7">
    <source>
        <dbReference type="ARBA" id="ARBA00023136"/>
    </source>
</evidence>
<comment type="subcellular location">
    <subcellularLocation>
        <location evidence="1">Cell membrane</location>
        <topology evidence="1">Multi-pass membrane protein</topology>
    </subcellularLocation>
</comment>
<keyword evidence="6" id="KW-0406">Ion transport</keyword>